<keyword evidence="8" id="KW-1185">Reference proteome</keyword>
<accession>K2N8J7</accession>
<dbReference type="SUPFAM" id="SSF56784">
    <property type="entry name" value="HAD-like"/>
    <property type="match status" value="1"/>
</dbReference>
<evidence type="ECO:0000256" key="4">
    <source>
        <dbReference type="ARBA" id="ARBA00038355"/>
    </source>
</evidence>
<gene>
    <name evidence="7" type="ORF">MOQ_005093</name>
</gene>
<proteinExistence type="inferred from homology"/>
<protein>
    <recommendedName>
        <fullName evidence="6">FCP1 homology domain-containing protein</fullName>
    </recommendedName>
</protein>
<dbReference type="InterPro" id="IPR050365">
    <property type="entry name" value="TIM50"/>
</dbReference>
<evidence type="ECO:0000256" key="5">
    <source>
        <dbReference type="SAM" id="MobiDB-lite"/>
    </source>
</evidence>
<evidence type="ECO:0000259" key="6">
    <source>
        <dbReference type="PROSITE" id="PS50969"/>
    </source>
</evidence>
<dbReference type="PANTHER" id="PTHR12210">
    <property type="entry name" value="DULLARD PROTEIN PHOSPHATASE"/>
    <property type="match status" value="1"/>
</dbReference>
<dbReference type="InterPro" id="IPR011948">
    <property type="entry name" value="Dullard_phosphatase"/>
</dbReference>
<evidence type="ECO:0000313" key="8">
    <source>
        <dbReference type="Proteomes" id="UP000007350"/>
    </source>
</evidence>
<dbReference type="Proteomes" id="UP000007350">
    <property type="component" value="Unassembled WGS sequence"/>
</dbReference>
<dbReference type="FunFam" id="3.40.50.1000:FF:000015">
    <property type="entry name" value="CTD small phosphatase-like protein 2"/>
    <property type="match status" value="1"/>
</dbReference>
<dbReference type="Pfam" id="PF03031">
    <property type="entry name" value="NIF"/>
    <property type="match status" value="1"/>
</dbReference>
<dbReference type="PROSITE" id="PS50969">
    <property type="entry name" value="FCP1"/>
    <property type="match status" value="1"/>
</dbReference>
<feature type="domain" description="FCP1 homology" evidence="6">
    <location>
        <begin position="270"/>
        <end position="430"/>
    </location>
</feature>
<comment type="caution">
    <text evidence="7">The sequence shown here is derived from an EMBL/GenBank/DDBJ whole genome shotgun (WGS) entry which is preliminary data.</text>
</comment>
<comment type="function">
    <text evidence="3">Probable phosphatase.</text>
</comment>
<dbReference type="GO" id="GO:0005634">
    <property type="term" value="C:nucleus"/>
    <property type="evidence" value="ECO:0007669"/>
    <property type="project" value="UniProtKB-ARBA"/>
</dbReference>
<name>K2N8J7_TRYCR</name>
<organism evidence="7 8">
    <name type="scientific">Trypanosoma cruzi marinkellei</name>
    <dbReference type="NCBI Taxonomy" id="85056"/>
    <lineage>
        <taxon>Eukaryota</taxon>
        <taxon>Discoba</taxon>
        <taxon>Euglenozoa</taxon>
        <taxon>Kinetoplastea</taxon>
        <taxon>Metakinetoplastina</taxon>
        <taxon>Trypanosomatida</taxon>
        <taxon>Trypanosomatidae</taxon>
        <taxon>Trypanosoma</taxon>
        <taxon>Schizotrypanum</taxon>
    </lineage>
</organism>
<reference evidence="7 8" key="1">
    <citation type="journal article" date="2012" name="BMC Genomics">
        <title>Comparative genomic analysis of human infective Trypanosoma cruzi lineages with the bat-restricted subspecies T. cruzi marinkellei.</title>
        <authorList>
            <person name="Franzen O."/>
            <person name="Talavera-Lopez C."/>
            <person name="Ochaya S."/>
            <person name="Butler C.E."/>
            <person name="Messenger L.A."/>
            <person name="Lewis M.D."/>
            <person name="Llewellyn M.S."/>
            <person name="Marinkelle C.J."/>
            <person name="Tyler K.M."/>
            <person name="Miles M.A."/>
            <person name="Andersson B."/>
        </authorList>
    </citation>
    <scope>NUCLEOTIDE SEQUENCE [LARGE SCALE GENOMIC DNA]</scope>
    <source>
        <strain evidence="7 8">B7</strain>
    </source>
</reference>
<dbReference type="InterPro" id="IPR023214">
    <property type="entry name" value="HAD_sf"/>
</dbReference>
<dbReference type="EMBL" id="AHKC01011081">
    <property type="protein sequence ID" value="EKF31076.1"/>
    <property type="molecule type" value="Genomic_DNA"/>
</dbReference>
<dbReference type="InterPro" id="IPR036412">
    <property type="entry name" value="HAD-like_sf"/>
</dbReference>
<feature type="compositionally biased region" description="Low complexity" evidence="5">
    <location>
        <begin position="177"/>
        <end position="220"/>
    </location>
</feature>
<evidence type="ECO:0000256" key="1">
    <source>
        <dbReference type="ARBA" id="ARBA00022801"/>
    </source>
</evidence>
<dbReference type="Gene3D" id="3.40.50.1000">
    <property type="entry name" value="HAD superfamily/HAD-like"/>
    <property type="match status" value="1"/>
</dbReference>
<evidence type="ECO:0000313" key="7">
    <source>
        <dbReference type="EMBL" id="EKF31076.1"/>
    </source>
</evidence>
<evidence type="ECO:0000256" key="2">
    <source>
        <dbReference type="ARBA" id="ARBA00022912"/>
    </source>
</evidence>
<dbReference type="InterPro" id="IPR004274">
    <property type="entry name" value="FCP1_dom"/>
</dbReference>
<sequence>MRHRFFVAFSAKISAANQSYISRRARRRVEEEEDEPQQPIASPSLSTLLSTPQSSSAPCMATSVVERVNKTAMTTNAAGNTFAIGRSSSKLVSSVVRDEYYGDGDGGGGDFSELSLQSEQISSTLMTQVRQIPRSSRRESLSLTGNILSHTGRVSTATGSNGASTGGDGSVSDKNENGANNNSNNINSNSTTNNNNNNTTNINNIGGSSNSTSNNSIVSGGRDGGDTEVRPKVHLSALLIRTRRIQQMPKNTSPIIAKNHASLLPLQMRQYHGKKTLILDLDETLVHSSLTLQPKQHDLVLSMKTEPEITTIYVAYRPFLHEFIQAVAGLFEVVIFTASVSMYCNPVMDAVDPEGILGSLRLYREHCSILNGAYVKDLSLLGRELSQVAIVDNSPVTYLFQQRNAIPIPSWFDDPKDNELKRLIPVLEALAQATEVYDVLDRYNAVLQLQQEQMRPENKFARR</sequence>
<feature type="compositionally biased region" description="Low complexity" evidence="5">
    <location>
        <begin position="41"/>
        <end position="56"/>
    </location>
</feature>
<comment type="similarity">
    <text evidence="4">Belongs to the CTDSPL2 family.</text>
</comment>
<feature type="region of interest" description="Disordered" evidence="5">
    <location>
        <begin position="21"/>
        <end position="56"/>
    </location>
</feature>
<dbReference type="GO" id="GO:0004721">
    <property type="term" value="F:phosphoprotein phosphatase activity"/>
    <property type="evidence" value="ECO:0007669"/>
    <property type="project" value="UniProtKB-KW"/>
</dbReference>
<evidence type="ECO:0000256" key="3">
    <source>
        <dbReference type="ARBA" id="ARBA00037324"/>
    </source>
</evidence>
<feature type="region of interest" description="Disordered" evidence="5">
    <location>
        <begin position="127"/>
        <end position="230"/>
    </location>
</feature>
<keyword evidence="2" id="KW-0904">Protein phosphatase</keyword>
<keyword evidence="1" id="KW-0378">Hydrolase</keyword>
<dbReference type="SMART" id="SM00577">
    <property type="entry name" value="CPDc"/>
    <property type="match status" value="1"/>
</dbReference>
<dbReference type="OrthoDB" id="277011at2759"/>
<feature type="compositionally biased region" description="Polar residues" evidence="5">
    <location>
        <begin position="141"/>
        <end position="154"/>
    </location>
</feature>
<dbReference type="NCBIfam" id="TIGR02251">
    <property type="entry name" value="HIF-SF_euk"/>
    <property type="match status" value="1"/>
</dbReference>
<dbReference type="CDD" id="cd07521">
    <property type="entry name" value="HAD_FCP1-like"/>
    <property type="match status" value="1"/>
</dbReference>
<dbReference type="AlphaFoldDB" id="K2N8J7"/>